<dbReference type="AlphaFoldDB" id="A0A8B6GTU4"/>
<dbReference type="OrthoDB" id="6079048at2759"/>
<dbReference type="EMBL" id="UYJE01008972">
    <property type="protein sequence ID" value="VDI68954.1"/>
    <property type="molecule type" value="Genomic_DNA"/>
</dbReference>
<keyword evidence="1" id="KW-0812">Transmembrane</keyword>
<keyword evidence="1" id="KW-0472">Membrane</keyword>
<reference evidence="2" key="1">
    <citation type="submission" date="2018-11" db="EMBL/GenBank/DDBJ databases">
        <authorList>
            <person name="Alioto T."/>
            <person name="Alioto T."/>
        </authorList>
    </citation>
    <scope>NUCLEOTIDE SEQUENCE</scope>
</reference>
<accession>A0A8B6GTU4</accession>
<dbReference type="Proteomes" id="UP000596742">
    <property type="component" value="Unassembled WGS sequence"/>
</dbReference>
<organism evidence="2 3">
    <name type="scientific">Mytilus galloprovincialis</name>
    <name type="common">Mediterranean mussel</name>
    <dbReference type="NCBI Taxonomy" id="29158"/>
    <lineage>
        <taxon>Eukaryota</taxon>
        <taxon>Metazoa</taxon>
        <taxon>Spiralia</taxon>
        <taxon>Lophotrochozoa</taxon>
        <taxon>Mollusca</taxon>
        <taxon>Bivalvia</taxon>
        <taxon>Autobranchia</taxon>
        <taxon>Pteriomorphia</taxon>
        <taxon>Mytilida</taxon>
        <taxon>Mytiloidea</taxon>
        <taxon>Mytilidae</taxon>
        <taxon>Mytilinae</taxon>
        <taxon>Mytilus</taxon>
    </lineage>
</organism>
<feature type="transmembrane region" description="Helical" evidence="1">
    <location>
        <begin position="268"/>
        <end position="289"/>
    </location>
</feature>
<comment type="caution">
    <text evidence="2">The sequence shown here is derived from an EMBL/GenBank/DDBJ whole genome shotgun (WGS) entry which is preliminary data.</text>
</comment>
<sequence length="312" mass="35268">MFANVANVANIYVQNVGDVGDVGKKGYCSECWRHWQRCRTVVLFRMLATLAKRGTVQNVGEQGYCLECWRRWRTGVLFKMLAKLATLANRGTVQNVGDIGDVGDQGYSSESICEYPDWIQNKVWNDQKGQLTFSVTTMTGWNYRLYSDIITEWECFLQFKNETFVASRSKDTHTIFGAHYRAYLCQKFDKTAGNVTYYNLMAVDSNSSYEAGPHDGCNPCLNSCDQPGTPLITATPKPDDGKTPMYERAPTRFNNKDVTSENSSNAKLIGGITGAVSFILLVTILMVWLTRRGFCVTNVLETFYEEKHFHTT</sequence>
<protein>
    <submittedName>
        <fullName evidence="2">Uncharacterized protein</fullName>
    </submittedName>
</protein>
<gene>
    <name evidence="2" type="ORF">MGAL_10B043171</name>
</gene>
<name>A0A8B6GTU4_MYTGA</name>
<proteinExistence type="predicted"/>
<keyword evidence="3" id="KW-1185">Reference proteome</keyword>
<evidence type="ECO:0000313" key="3">
    <source>
        <dbReference type="Proteomes" id="UP000596742"/>
    </source>
</evidence>
<evidence type="ECO:0000313" key="2">
    <source>
        <dbReference type="EMBL" id="VDI68954.1"/>
    </source>
</evidence>
<keyword evidence="1" id="KW-1133">Transmembrane helix</keyword>
<evidence type="ECO:0000256" key="1">
    <source>
        <dbReference type="SAM" id="Phobius"/>
    </source>
</evidence>